<dbReference type="PRINTS" id="PR00507">
    <property type="entry name" value="N12N6MTFRASE"/>
</dbReference>
<gene>
    <name evidence="11" type="ORF">AKJ50_01525</name>
</gene>
<dbReference type="InterPro" id="IPR002052">
    <property type="entry name" value="DNA_methylase_N6_adenine_CS"/>
</dbReference>
<feature type="non-terminal residue" evidence="11">
    <location>
        <position position="1"/>
    </location>
</feature>
<evidence type="ECO:0000259" key="8">
    <source>
        <dbReference type="Pfam" id="PF02384"/>
    </source>
</evidence>
<evidence type="ECO:0000256" key="2">
    <source>
        <dbReference type="ARBA" id="ARBA00022603"/>
    </source>
</evidence>
<dbReference type="GO" id="GO:0009307">
    <property type="term" value="P:DNA restriction-modification system"/>
    <property type="evidence" value="ECO:0007669"/>
    <property type="project" value="UniProtKB-KW"/>
</dbReference>
<feature type="domain" description="DNA methylase adenine-specific" evidence="8">
    <location>
        <begin position="426"/>
        <end position="546"/>
    </location>
</feature>
<proteinExistence type="predicted"/>
<dbReference type="GO" id="GO:0009007">
    <property type="term" value="F:site-specific DNA-methyltransferase (adenine-specific) activity"/>
    <property type="evidence" value="ECO:0007669"/>
    <property type="project" value="UniProtKB-EC"/>
</dbReference>
<dbReference type="Gene3D" id="3.90.220.10">
    <property type="entry name" value="Adenine-n6-DNA-methyltransferase Taqi, Chain A, domain 2"/>
    <property type="match status" value="1"/>
</dbReference>
<dbReference type="GO" id="GO:0032259">
    <property type="term" value="P:methylation"/>
    <property type="evidence" value="ECO:0007669"/>
    <property type="project" value="UniProtKB-KW"/>
</dbReference>
<feature type="domain" description="Type II methyltransferase M.TaqI-like" evidence="9">
    <location>
        <begin position="678"/>
        <end position="828"/>
    </location>
</feature>
<reference evidence="11 12" key="1">
    <citation type="journal article" date="2016" name="Sci. Rep.">
        <title>Metabolic traits of an uncultured archaeal lineage -MSBL1- from brine pools of the Red Sea.</title>
        <authorList>
            <person name="Mwirichia R."/>
            <person name="Alam I."/>
            <person name="Rashid M."/>
            <person name="Vinu M."/>
            <person name="Ba-Alawi W."/>
            <person name="Anthony Kamau A."/>
            <person name="Kamanda Ngugi D."/>
            <person name="Goker M."/>
            <person name="Klenk H.P."/>
            <person name="Bajic V."/>
            <person name="Stingl U."/>
        </authorList>
    </citation>
    <scope>NUCLEOTIDE SEQUENCE [LARGE SCALE GENOMIC DNA]</scope>
    <source>
        <strain evidence="11">SCGC-AAA382A13</strain>
    </source>
</reference>
<dbReference type="Pfam" id="PF07669">
    <property type="entry name" value="Eco57I"/>
    <property type="match status" value="1"/>
</dbReference>
<name>A0A133VFK5_9EURY</name>
<evidence type="ECO:0000256" key="1">
    <source>
        <dbReference type="ARBA" id="ARBA00011900"/>
    </source>
</evidence>
<keyword evidence="6" id="KW-0238">DNA-binding</keyword>
<evidence type="ECO:0000256" key="3">
    <source>
        <dbReference type="ARBA" id="ARBA00022679"/>
    </source>
</evidence>
<feature type="domain" description="TaqI-like C-terminal specificity" evidence="10">
    <location>
        <begin position="940"/>
        <end position="1057"/>
    </location>
</feature>
<sequence>IRTYTSEEANLEKEFIRPILTLLGHYYGVRKTIRRTGRRPDYGFFRSEEEYADADISSTDFYDNAIAIGDAKAWERDLDKEFGKDSYFTYRNPSFQIDHYLRTTKPQWGILTNGIKWRLYVDDIDKPIETYYEVDLIRILEKDNFEDFKFFYFFFRKQAFLPVGDSFLKKVREESEKFAEEIGESLEDDLYNALLWLAKGYFDNSENNNLDITDEEDVKEVHDKSLIFLYRLLFLFYANSGGMLGENIPRQYQSDYSFSWWLDGVLDEVDEDEVSPVGVIHHLNLKSIFEIVGKGSKGIDKIPEEEFEFPAYNGRLFSNEEHEFFKDKRIRSKYLAKVVDLLARRETEEGEKQVRIDYSDLGVKHLGGIYEGLLEYELKSADEKKIAVKENGSLKWVSATEVDKDFSDFDEDNRVEENELYLITDKEERKATGSYYTPQYIVEYIVNNTLEPLIDEKLEGAESIEEKRDKILSTKVLDPAMGSGHFLVGAIDYLTRRLNEFSKEGEDEKDLRRKVARNCIFGVDVNPLATELAKVSIWLHIMDKEKPLSFLDHHLKTGNSLIGADLQELGKHPKKLEEDSEEELEQLTIYGKSFQENIKELLDLFKSISEIDEETPEDIKEQKEFLEKFESHSFKKKFNVLADAWTSYYFGNEFSKKQYWRLRDIIVGEDIEESDVEKLLQKEYVKKVTAKKTEEREDRLSGEKKFFHWKLEFPEVFFDTERGTRRNNPGFDIIVSNPPYLLMENIPKATRDFAYGSKKGSNYVSANRKTNIYALFIEKAYNLLKSGGRMGYINPYSWMGNSSFKPLRTLILKNTAIKEITLLPNDIFEDPDTESSIFLFSKDQPEEAFKGRDLSERDVSNNPDLLTETTFKEFYQEDFLEFPENIITFRLDKEDQRTVSKIREDTEKLENFCRVDLGVKTADDERFTGTFEKENKNSKKLLRGKDFSRYFYYWDGDFIYYEPGKMKENKSTARPGTPERFESPKLIMHRFSSENFKVAIDKEGHYTLSSTYIIRKNEDGNLETIAAQLNSKVLQYYLKNFVSGNRLSKTPVRELPIASRLDKRLEKEIASLKQKKETKEEKIREFIEWLDSRYEISTNLKKKISNELPCENFSDFLDLLGKNESKISSDYSEFSEHKKVKRGWTEIKEKIEGLNLEIKEINNKSNSIVFDLYDLSEEEVITVLDSLDTEEEIKQGILKKFEELKD</sequence>
<dbReference type="SUPFAM" id="SSF53335">
    <property type="entry name" value="S-adenosyl-L-methionine-dependent methyltransferases"/>
    <property type="match status" value="1"/>
</dbReference>
<evidence type="ECO:0000256" key="7">
    <source>
        <dbReference type="ARBA" id="ARBA00047942"/>
    </source>
</evidence>
<keyword evidence="4" id="KW-0949">S-adenosyl-L-methionine</keyword>
<evidence type="ECO:0000256" key="4">
    <source>
        <dbReference type="ARBA" id="ARBA00022691"/>
    </source>
</evidence>
<evidence type="ECO:0000256" key="5">
    <source>
        <dbReference type="ARBA" id="ARBA00022747"/>
    </source>
</evidence>
<dbReference type="Pfam" id="PF12950">
    <property type="entry name" value="TaqI_C"/>
    <property type="match status" value="1"/>
</dbReference>
<dbReference type="InterPro" id="IPR011639">
    <property type="entry name" value="MethylTrfase_TaqI-like_dom"/>
</dbReference>
<dbReference type="InterPro" id="IPR050953">
    <property type="entry name" value="N4_N6_ade-DNA_methylase"/>
</dbReference>
<evidence type="ECO:0000313" key="12">
    <source>
        <dbReference type="Proteomes" id="UP000070311"/>
    </source>
</evidence>
<keyword evidence="3" id="KW-0808">Transferase</keyword>
<dbReference type="PATRIC" id="fig|1698279.3.peg.204"/>
<dbReference type="Pfam" id="PF02384">
    <property type="entry name" value="N6_Mtase"/>
    <property type="match status" value="1"/>
</dbReference>
<keyword evidence="5" id="KW-0680">Restriction system</keyword>
<dbReference type="Gene3D" id="3.40.50.150">
    <property type="entry name" value="Vaccinia Virus protein VP39"/>
    <property type="match status" value="1"/>
</dbReference>
<dbReference type="InterPro" id="IPR003356">
    <property type="entry name" value="DNA_methylase_A-5"/>
</dbReference>
<evidence type="ECO:0000259" key="9">
    <source>
        <dbReference type="Pfam" id="PF07669"/>
    </source>
</evidence>
<evidence type="ECO:0000313" key="11">
    <source>
        <dbReference type="EMBL" id="KXB05210.1"/>
    </source>
</evidence>
<dbReference type="EMBL" id="LHYD01000026">
    <property type="protein sequence ID" value="KXB05210.1"/>
    <property type="molecule type" value="Genomic_DNA"/>
</dbReference>
<comment type="catalytic activity">
    <reaction evidence="7">
        <text>a 2'-deoxyadenosine in DNA + S-adenosyl-L-methionine = an N(6)-methyl-2'-deoxyadenosine in DNA + S-adenosyl-L-homocysteine + H(+)</text>
        <dbReference type="Rhea" id="RHEA:15197"/>
        <dbReference type="Rhea" id="RHEA-COMP:12418"/>
        <dbReference type="Rhea" id="RHEA-COMP:12419"/>
        <dbReference type="ChEBI" id="CHEBI:15378"/>
        <dbReference type="ChEBI" id="CHEBI:57856"/>
        <dbReference type="ChEBI" id="CHEBI:59789"/>
        <dbReference type="ChEBI" id="CHEBI:90615"/>
        <dbReference type="ChEBI" id="CHEBI:90616"/>
        <dbReference type="EC" id="2.1.1.72"/>
    </reaction>
</comment>
<dbReference type="SUPFAM" id="SSF116734">
    <property type="entry name" value="DNA methylase specificity domain"/>
    <property type="match status" value="1"/>
</dbReference>
<protein>
    <recommendedName>
        <fullName evidence="1">site-specific DNA-methyltransferase (adenine-specific)</fullName>
        <ecNumber evidence="1">2.1.1.72</ecNumber>
    </recommendedName>
</protein>
<dbReference type="GO" id="GO:0003677">
    <property type="term" value="F:DNA binding"/>
    <property type="evidence" value="ECO:0007669"/>
    <property type="project" value="UniProtKB-KW"/>
</dbReference>
<dbReference type="InterPro" id="IPR025931">
    <property type="entry name" value="TaqI_C"/>
</dbReference>
<dbReference type="EC" id="2.1.1.72" evidence="1"/>
<accession>A0A133VFK5</accession>
<comment type="caution">
    <text evidence="11">The sequence shown here is derived from an EMBL/GenBank/DDBJ whole genome shotgun (WGS) entry which is preliminary data.</text>
</comment>
<evidence type="ECO:0000256" key="6">
    <source>
        <dbReference type="ARBA" id="ARBA00023125"/>
    </source>
</evidence>
<organism evidence="11 12">
    <name type="scientific">candidate division MSBL1 archaeon SCGC-AAA382A13</name>
    <dbReference type="NCBI Taxonomy" id="1698279"/>
    <lineage>
        <taxon>Archaea</taxon>
        <taxon>Methanobacteriati</taxon>
        <taxon>Methanobacteriota</taxon>
        <taxon>candidate division MSBL1</taxon>
    </lineage>
</organism>
<keyword evidence="12" id="KW-1185">Reference proteome</keyword>
<dbReference type="PANTHER" id="PTHR33841:SF1">
    <property type="entry name" value="DNA METHYLTRANSFERASE A"/>
    <property type="match status" value="1"/>
</dbReference>
<dbReference type="PROSITE" id="PS00092">
    <property type="entry name" value="N6_MTASE"/>
    <property type="match status" value="1"/>
</dbReference>
<dbReference type="AlphaFoldDB" id="A0A133VFK5"/>
<keyword evidence="2" id="KW-0489">Methyltransferase</keyword>
<evidence type="ECO:0000259" key="10">
    <source>
        <dbReference type="Pfam" id="PF12950"/>
    </source>
</evidence>
<dbReference type="InterPro" id="IPR029063">
    <property type="entry name" value="SAM-dependent_MTases_sf"/>
</dbReference>
<dbReference type="GO" id="GO:0008170">
    <property type="term" value="F:N-methyltransferase activity"/>
    <property type="evidence" value="ECO:0007669"/>
    <property type="project" value="InterPro"/>
</dbReference>
<dbReference type="InterPro" id="IPR023135">
    <property type="entry name" value="N6_DNA_MeTrfase_TaqI_C"/>
</dbReference>
<dbReference type="PANTHER" id="PTHR33841">
    <property type="entry name" value="DNA METHYLTRANSFERASE YEEA-RELATED"/>
    <property type="match status" value="1"/>
</dbReference>
<dbReference type="Proteomes" id="UP000070311">
    <property type="component" value="Unassembled WGS sequence"/>
</dbReference>